<dbReference type="PANTHER" id="PTHR30146:SF109">
    <property type="entry name" value="HTH-TYPE TRANSCRIPTIONAL REGULATOR GALS"/>
    <property type="match status" value="1"/>
</dbReference>
<proteinExistence type="predicted"/>
<dbReference type="InterPro" id="IPR046335">
    <property type="entry name" value="LacI/GalR-like_sensor"/>
</dbReference>
<organism evidence="5 6">
    <name type="scientific">Paenibacillus cremeus</name>
    <dbReference type="NCBI Taxonomy" id="2163881"/>
    <lineage>
        <taxon>Bacteria</taxon>
        <taxon>Bacillati</taxon>
        <taxon>Bacillota</taxon>
        <taxon>Bacilli</taxon>
        <taxon>Bacillales</taxon>
        <taxon>Paenibacillaceae</taxon>
        <taxon>Paenibacillus</taxon>
    </lineage>
</organism>
<dbReference type="RefSeq" id="WP_144851219.1">
    <property type="nucleotide sequence ID" value="NZ_VNJI01000033.1"/>
</dbReference>
<dbReference type="Gene3D" id="3.40.50.2300">
    <property type="match status" value="2"/>
</dbReference>
<gene>
    <name evidence="5" type="ORF">FPZ49_22500</name>
</gene>
<dbReference type="SUPFAM" id="SSF47413">
    <property type="entry name" value="lambda repressor-like DNA-binding domains"/>
    <property type="match status" value="1"/>
</dbReference>
<dbReference type="OrthoDB" id="2547974at2"/>
<protein>
    <submittedName>
        <fullName evidence="5">LacI family transcriptional regulator</fullName>
    </submittedName>
</protein>
<dbReference type="GO" id="GO:0000976">
    <property type="term" value="F:transcription cis-regulatory region binding"/>
    <property type="evidence" value="ECO:0007669"/>
    <property type="project" value="TreeGrafter"/>
</dbReference>
<dbReference type="SMART" id="SM00354">
    <property type="entry name" value="HTH_LACI"/>
    <property type="match status" value="1"/>
</dbReference>
<keyword evidence="3" id="KW-0804">Transcription</keyword>
<dbReference type="CDD" id="cd01392">
    <property type="entry name" value="HTH_LacI"/>
    <property type="match status" value="1"/>
</dbReference>
<dbReference type="InterPro" id="IPR010982">
    <property type="entry name" value="Lambda_DNA-bd_dom_sf"/>
</dbReference>
<evidence type="ECO:0000313" key="6">
    <source>
        <dbReference type="Proteomes" id="UP000317036"/>
    </source>
</evidence>
<dbReference type="InterPro" id="IPR000843">
    <property type="entry name" value="HTH_LacI"/>
</dbReference>
<dbReference type="Pfam" id="PF13377">
    <property type="entry name" value="Peripla_BP_3"/>
    <property type="match status" value="1"/>
</dbReference>
<evidence type="ECO:0000256" key="1">
    <source>
        <dbReference type="ARBA" id="ARBA00023015"/>
    </source>
</evidence>
<dbReference type="PANTHER" id="PTHR30146">
    <property type="entry name" value="LACI-RELATED TRANSCRIPTIONAL REPRESSOR"/>
    <property type="match status" value="1"/>
</dbReference>
<keyword evidence="1" id="KW-0805">Transcription regulation</keyword>
<name>A0A559K6D3_9BACL</name>
<dbReference type="Pfam" id="PF00356">
    <property type="entry name" value="LacI"/>
    <property type="match status" value="1"/>
</dbReference>
<dbReference type="EMBL" id="VNJI01000033">
    <property type="protein sequence ID" value="TVY07657.1"/>
    <property type="molecule type" value="Genomic_DNA"/>
</dbReference>
<dbReference type="Proteomes" id="UP000317036">
    <property type="component" value="Unassembled WGS sequence"/>
</dbReference>
<dbReference type="AlphaFoldDB" id="A0A559K6D3"/>
<evidence type="ECO:0000256" key="2">
    <source>
        <dbReference type="ARBA" id="ARBA00023125"/>
    </source>
</evidence>
<reference evidence="5 6" key="1">
    <citation type="submission" date="2019-07" db="EMBL/GenBank/DDBJ databases">
        <authorList>
            <person name="Kim J."/>
        </authorList>
    </citation>
    <scope>NUCLEOTIDE SEQUENCE [LARGE SCALE GENOMIC DNA]</scope>
    <source>
        <strain evidence="5 6">JC52</strain>
    </source>
</reference>
<evidence type="ECO:0000256" key="3">
    <source>
        <dbReference type="ARBA" id="ARBA00023163"/>
    </source>
</evidence>
<evidence type="ECO:0000313" key="5">
    <source>
        <dbReference type="EMBL" id="TVY07657.1"/>
    </source>
</evidence>
<dbReference type="InterPro" id="IPR028082">
    <property type="entry name" value="Peripla_BP_I"/>
</dbReference>
<dbReference type="GO" id="GO:0003700">
    <property type="term" value="F:DNA-binding transcription factor activity"/>
    <property type="evidence" value="ECO:0007669"/>
    <property type="project" value="TreeGrafter"/>
</dbReference>
<keyword evidence="2" id="KW-0238">DNA-binding</keyword>
<dbReference type="Gene3D" id="1.10.260.40">
    <property type="entry name" value="lambda repressor-like DNA-binding domains"/>
    <property type="match status" value="1"/>
</dbReference>
<comment type="caution">
    <text evidence="5">The sequence shown here is derived from an EMBL/GenBank/DDBJ whole genome shotgun (WGS) entry which is preliminary data.</text>
</comment>
<keyword evidence="6" id="KW-1185">Reference proteome</keyword>
<accession>A0A559K6D3</accession>
<dbReference type="SUPFAM" id="SSF53822">
    <property type="entry name" value="Periplasmic binding protein-like I"/>
    <property type="match status" value="1"/>
</dbReference>
<evidence type="ECO:0000259" key="4">
    <source>
        <dbReference type="PROSITE" id="PS50932"/>
    </source>
</evidence>
<sequence length="343" mass="38637">MKRATSFDVAQKAGVSRSVVSAVLNNTRGIGVSEEKRRAVLQAIEELNYVVDVQAKGMRTGRSQCIAAYGNLKNPFFAQMLQGLQKVCNERGYYVLLCGASADAGVDPRKKLLDLFLQRRIDGIVSKDTTGYMNEEWEREVHRLNIPHVSVEGFPESDGIASVQMDYGQSVREALDYAWSRTKLPPVYLELFNGPVHAPNWGDRHRTQAYLAWMREHGLEPNVLQKLYQAWPEDEAWWFDLVHSWKGRQVSVLTNWSRASVAIYRAAYEVGLRIGSDVHVMAADNTEQLNEAMVPALSAVEVPYAEMGEAAALRLLEYTEGTRALADTERIWLPAKLMARESM</sequence>
<feature type="domain" description="HTH lacI-type" evidence="4">
    <location>
        <begin position="4"/>
        <end position="60"/>
    </location>
</feature>
<dbReference type="CDD" id="cd06267">
    <property type="entry name" value="PBP1_LacI_sugar_binding-like"/>
    <property type="match status" value="1"/>
</dbReference>
<dbReference type="PROSITE" id="PS50932">
    <property type="entry name" value="HTH_LACI_2"/>
    <property type="match status" value="1"/>
</dbReference>